<name>A0A222WP15_9BACL</name>
<dbReference type="SUPFAM" id="SSF48498">
    <property type="entry name" value="Tetracyclin repressor-like, C-terminal domain"/>
    <property type="match status" value="1"/>
</dbReference>
<dbReference type="SUPFAM" id="SSF46689">
    <property type="entry name" value="Homeodomain-like"/>
    <property type="match status" value="1"/>
</dbReference>
<keyword evidence="5" id="KW-1185">Reference proteome</keyword>
<accession>A0A222WP15</accession>
<dbReference type="Gene3D" id="1.10.357.10">
    <property type="entry name" value="Tetracycline Repressor, domain 2"/>
    <property type="match status" value="1"/>
</dbReference>
<evidence type="ECO:0000256" key="1">
    <source>
        <dbReference type="ARBA" id="ARBA00023125"/>
    </source>
</evidence>
<dbReference type="PROSITE" id="PS50977">
    <property type="entry name" value="HTH_TETR_2"/>
    <property type="match status" value="1"/>
</dbReference>
<dbReference type="EMBL" id="CP020028">
    <property type="protein sequence ID" value="ASR47481.1"/>
    <property type="molecule type" value="Genomic_DNA"/>
</dbReference>
<sequence>MEDKKARIIQAAIEVLSSKGIEKTKVSDIVKRAGIAQGTFYLYFPSKLAVMPSIAEVMVQKTLSYLEKNVDPEAAIQEQLQVLIRTVFQLQNEEREKTALLFAGLASSEYLKEWESIYAPYYKWMSTLLGKAQARGTIRSSLDVNRTARLLIGIIESAAEQIYLYDQIDEMEAKVQTDELYTFIKHALGIEVL</sequence>
<evidence type="ECO:0000256" key="2">
    <source>
        <dbReference type="PROSITE-ProRule" id="PRU00335"/>
    </source>
</evidence>
<dbReference type="InterPro" id="IPR050624">
    <property type="entry name" value="HTH-type_Tx_Regulator"/>
</dbReference>
<reference evidence="4 5" key="1">
    <citation type="submission" date="2017-03" db="EMBL/GenBank/DDBJ databases">
        <title>Complete genome sequence of Paenibacillus Kribbensis producing bioflocculants.</title>
        <authorList>
            <person name="Lee H.-G."/>
            <person name="Oh H.-M."/>
        </authorList>
    </citation>
    <scope>NUCLEOTIDE SEQUENCE [LARGE SCALE GENOMIC DNA]</scope>
    <source>
        <strain evidence="4 5">AM49</strain>
    </source>
</reference>
<dbReference type="Proteomes" id="UP000214666">
    <property type="component" value="Chromosome"/>
</dbReference>
<keyword evidence="1 2" id="KW-0238">DNA-binding</keyword>
<protein>
    <submittedName>
        <fullName evidence="4">TetR family transcriptional regulator</fullName>
    </submittedName>
</protein>
<feature type="domain" description="HTH tetR-type" evidence="3">
    <location>
        <begin position="2"/>
        <end position="62"/>
    </location>
</feature>
<dbReference type="Pfam" id="PF00440">
    <property type="entry name" value="TetR_N"/>
    <property type="match status" value="1"/>
</dbReference>
<dbReference type="InterPro" id="IPR041603">
    <property type="entry name" value="YvdT_C"/>
</dbReference>
<dbReference type="Pfam" id="PF17934">
    <property type="entry name" value="TetR_C_26"/>
    <property type="match status" value="1"/>
</dbReference>
<dbReference type="OrthoDB" id="9812484at2"/>
<evidence type="ECO:0000313" key="5">
    <source>
        <dbReference type="Proteomes" id="UP000214666"/>
    </source>
</evidence>
<dbReference type="KEGG" id="pkb:B4V02_12765"/>
<dbReference type="PANTHER" id="PTHR43479:SF8">
    <property type="entry name" value="TRANSCRIPTIONAL REGULATOR, TETR FAMILY"/>
    <property type="match status" value="1"/>
</dbReference>
<evidence type="ECO:0000313" key="4">
    <source>
        <dbReference type="EMBL" id="ASR47481.1"/>
    </source>
</evidence>
<dbReference type="PANTHER" id="PTHR43479">
    <property type="entry name" value="ACREF/ENVCD OPERON REPRESSOR-RELATED"/>
    <property type="match status" value="1"/>
</dbReference>
<proteinExistence type="predicted"/>
<organism evidence="4 5">
    <name type="scientific">Paenibacillus kribbensis</name>
    <dbReference type="NCBI Taxonomy" id="172713"/>
    <lineage>
        <taxon>Bacteria</taxon>
        <taxon>Bacillati</taxon>
        <taxon>Bacillota</taxon>
        <taxon>Bacilli</taxon>
        <taxon>Bacillales</taxon>
        <taxon>Paenibacillaceae</taxon>
        <taxon>Paenibacillus</taxon>
    </lineage>
</organism>
<gene>
    <name evidence="4" type="ORF">B4V02_12765</name>
</gene>
<dbReference type="AlphaFoldDB" id="A0A222WP15"/>
<dbReference type="PRINTS" id="PR00455">
    <property type="entry name" value="HTHTETR"/>
</dbReference>
<evidence type="ECO:0000259" key="3">
    <source>
        <dbReference type="PROSITE" id="PS50977"/>
    </source>
</evidence>
<dbReference type="GO" id="GO:0003677">
    <property type="term" value="F:DNA binding"/>
    <property type="evidence" value="ECO:0007669"/>
    <property type="project" value="UniProtKB-UniRule"/>
</dbReference>
<dbReference type="InterPro" id="IPR001647">
    <property type="entry name" value="HTH_TetR"/>
</dbReference>
<feature type="DNA-binding region" description="H-T-H motif" evidence="2">
    <location>
        <begin position="25"/>
        <end position="44"/>
    </location>
</feature>
<dbReference type="InterPro" id="IPR009057">
    <property type="entry name" value="Homeodomain-like_sf"/>
</dbReference>
<dbReference type="InterPro" id="IPR036271">
    <property type="entry name" value="Tet_transcr_reg_TetR-rel_C_sf"/>
</dbReference>
<dbReference type="RefSeq" id="WP_157739780.1">
    <property type="nucleotide sequence ID" value="NZ_CP020028.1"/>
</dbReference>